<proteinExistence type="predicted"/>
<evidence type="ECO:0000313" key="2">
    <source>
        <dbReference type="RefSeq" id="XP_011299057.1"/>
    </source>
</evidence>
<keyword evidence="1" id="KW-1185">Reference proteome</keyword>
<reference evidence="2" key="1">
    <citation type="submission" date="2025-08" db="UniProtKB">
        <authorList>
            <consortium name="RefSeq"/>
        </authorList>
    </citation>
    <scope>IDENTIFICATION</scope>
    <source>
        <strain evidence="2">USDA-PBARC FA_bdor</strain>
        <tissue evidence="2">Whole organism</tissue>
    </source>
</reference>
<protein>
    <submittedName>
        <fullName evidence="2">Uncharacterized protein</fullName>
    </submittedName>
</protein>
<gene>
    <name evidence="2" type="primary">LOC105264108</name>
</gene>
<dbReference type="GeneID" id="105264108"/>
<name>A0A9R1SXQ7_9HYME</name>
<dbReference type="AlphaFoldDB" id="A0A9R1SXQ7"/>
<dbReference type="RefSeq" id="XP_011299057.1">
    <property type="nucleotide sequence ID" value="XM_011300755.1"/>
</dbReference>
<evidence type="ECO:0000313" key="1">
    <source>
        <dbReference type="Proteomes" id="UP000694866"/>
    </source>
</evidence>
<sequence>MKTGGFKFQVCRGLCDYSRVLFSTLRERSINTHHVTSRPHRYRVLRHMDNRVFTILLRRWDKGALPWSFPLSHTKPHRSRLQPSFTPSFPTPRVAQTRMRQGVRLRKYEKWAFQKYIGAIP</sequence>
<accession>A0A9R1SXQ7</accession>
<dbReference type="KEGG" id="fas:105264108"/>
<organism evidence="1 2">
    <name type="scientific">Fopius arisanus</name>
    <dbReference type="NCBI Taxonomy" id="64838"/>
    <lineage>
        <taxon>Eukaryota</taxon>
        <taxon>Metazoa</taxon>
        <taxon>Ecdysozoa</taxon>
        <taxon>Arthropoda</taxon>
        <taxon>Hexapoda</taxon>
        <taxon>Insecta</taxon>
        <taxon>Pterygota</taxon>
        <taxon>Neoptera</taxon>
        <taxon>Endopterygota</taxon>
        <taxon>Hymenoptera</taxon>
        <taxon>Apocrita</taxon>
        <taxon>Ichneumonoidea</taxon>
        <taxon>Braconidae</taxon>
        <taxon>Opiinae</taxon>
        <taxon>Fopius</taxon>
    </lineage>
</organism>
<dbReference type="Proteomes" id="UP000694866">
    <property type="component" value="Unplaced"/>
</dbReference>